<feature type="compositionally biased region" description="Basic and acidic residues" evidence="1">
    <location>
        <begin position="220"/>
        <end position="231"/>
    </location>
</feature>
<sequence>MARALRRGGPSGVGPPRGTSAIWGPRNGFVQQLAASTGDSQFHAEARRAGSVGEEQLAALNTHTAPTDGGTCRRKYFLISNMNGRSKIIIQMIEKKYVDTDECIAEMERYAFEPPLDVLRGEDDGHSSGDEMEAEPAPPEPEDFFDPNPDFNEFNPFPFPLPHQDPEPQPDPELPPTNDDPVPDDESGAAQPHHYWLRRPRSPRQPRRREQQRPQPFRPHNIESMRPEHQAELSAPSTDAYQVCENNLIYFLKTPNLLALFTYNPCFRVPIARLCQVLSPIQNREGLENPRAEGRMSSTRNPLHVVRPRHCDALGAPLGGRNQGGYGLAPNREVHRCLQADDGGTKNRRRAPRDPGPRQLTHRGARGGRR</sequence>
<dbReference type="WBParaSite" id="ASIM_0001788401-mRNA-1">
    <property type="protein sequence ID" value="ASIM_0001788401-mRNA-1"/>
    <property type="gene ID" value="ASIM_0001788401"/>
</dbReference>
<evidence type="ECO:0000313" key="4">
    <source>
        <dbReference type="WBParaSite" id="ASIM_0001788401-mRNA-1"/>
    </source>
</evidence>
<feature type="compositionally biased region" description="Low complexity" evidence="1">
    <location>
        <begin position="146"/>
        <end position="156"/>
    </location>
</feature>
<feature type="compositionally biased region" description="Basic residues" evidence="1">
    <location>
        <begin position="360"/>
        <end position="370"/>
    </location>
</feature>
<evidence type="ECO:0000313" key="3">
    <source>
        <dbReference type="Proteomes" id="UP000267096"/>
    </source>
</evidence>
<feature type="compositionally biased region" description="Basic and acidic residues" evidence="1">
    <location>
        <begin position="119"/>
        <end position="129"/>
    </location>
</feature>
<evidence type="ECO:0000256" key="1">
    <source>
        <dbReference type="SAM" id="MobiDB-lite"/>
    </source>
</evidence>
<accession>A0A0M3KA88</accession>
<dbReference type="AlphaFoldDB" id="A0A0M3KA88"/>
<protein>
    <submittedName>
        <fullName evidence="4">Reverse transcriptase domain-containing protein</fullName>
    </submittedName>
</protein>
<evidence type="ECO:0000313" key="2">
    <source>
        <dbReference type="EMBL" id="VDK60009.1"/>
    </source>
</evidence>
<feature type="region of interest" description="Disordered" evidence="1">
    <location>
        <begin position="338"/>
        <end position="370"/>
    </location>
</feature>
<organism evidence="4">
    <name type="scientific">Anisakis simplex</name>
    <name type="common">Herring worm</name>
    <dbReference type="NCBI Taxonomy" id="6269"/>
    <lineage>
        <taxon>Eukaryota</taxon>
        <taxon>Metazoa</taxon>
        <taxon>Ecdysozoa</taxon>
        <taxon>Nematoda</taxon>
        <taxon>Chromadorea</taxon>
        <taxon>Rhabditida</taxon>
        <taxon>Spirurina</taxon>
        <taxon>Ascaridomorpha</taxon>
        <taxon>Ascaridoidea</taxon>
        <taxon>Anisakidae</taxon>
        <taxon>Anisakis</taxon>
        <taxon>Anisakis simplex complex</taxon>
    </lineage>
</organism>
<feature type="region of interest" description="Disordered" evidence="1">
    <location>
        <begin position="1"/>
        <end position="22"/>
    </location>
</feature>
<name>A0A0M3KA88_ANISI</name>
<dbReference type="Proteomes" id="UP000267096">
    <property type="component" value="Unassembled WGS sequence"/>
</dbReference>
<reference evidence="2 3" key="2">
    <citation type="submission" date="2018-11" db="EMBL/GenBank/DDBJ databases">
        <authorList>
            <consortium name="Pathogen Informatics"/>
        </authorList>
    </citation>
    <scope>NUCLEOTIDE SEQUENCE [LARGE SCALE GENOMIC DNA]</scope>
</reference>
<reference evidence="4" key="1">
    <citation type="submission" date="2017-02" db="UniProtKB">
        <authorList>
            <consortium name="WormBaseParasite"/>
        </authorList>
    </citation>
    <scope>IDENTIFICATION</scope>
</reference>
<feature type="compositionally biased region" description="Basic residues" evidence="1">
    <location>
        <begin position="195"/>
        <end position="207"/>
    </location>
</feature>
<feature type="region of interest" description="Disordered" evidence="1">
    <location>
        <begin position="115"/>
        <end position="234"/>
    </location>
</feature>
<dbReference type="EMBL" id="UYRR01033947">
    <property type="protein sequence ID" value="VDK60009.1"/>
    <property type="molecule type" value="Genomic_DNA"/>
</dbReference>
<gene>
    <name evidence="2" type="ORF">ASIM_LOCUS17286</name>
</gene>
<keyword evidence="3" id="KW-1185">Reference proteome</keyword>
<feature type="compositionally biased region" description="Pro residues" evidence="1">
    <location>
        <begin position="157"/>
        <end position="175"/>
    </location>
</feature>
<proteinExistence type="predicted"/>
<feature type="compositionally biased region" description="Acidic residues" evidence="1">
    <location>
        <begin position="130"/>
        <end position="145"/>
    </location>
</feature>